<evidence type="ECO:0000259" key="4">
    <source>
        <dbReference type="SMART" id="SM00990"/>
    </source>
</evidence>
<dbReference type="SMART" id="SM00990">
    <property type="entry name" value="VRR_NUC"/>
    <property type="match status" value="1"/>
</dbReference>
<name>A0A1M6GPU2_9FIRM</name>
<dbReference type="GO" id="GO:0016788">
    <property type="term" value="F:hydrolase activity, acting on ester bonds"/>
    <property type="evidence" value="ECO:0007669"/>
    <property type="project" value="InterPro"/>
</dbReference>
<evidence type="ECO:0000256" key="1">
    <source>
        <dbReference type="ARBA" id="ARBA00001946"/>
    </source>
</evidence>
<keyword evidence="6" id="KW-1185">Reference proteome</keyword>
<organism evidence="5 6">
    <name type="scientific">Propionispora hippei DSM 15287</name>
    <dbReference type="NCBI Taxonomy" id="1123003"/>
    <lineage>
        <taxon>Bacteria</taxon>
        <taxon>Bacillati</taxon>
        <taxon>Bacillota</taxon>
        <taxon>Negativicutes</taxon>
        <taxon>Selenomonadales</taxon>
        <taxon>Sporomusaceae</taxon>
        <taxon>Propionispora</taxon>
    </lineage>
</organism>
<sequence length="100" mass="10981">MVKGAAILQESTIERKLVTEVKKRGGLAVKFVSPGFDGVPDRLVLFPGGVFAFVELKAPGKNLRPLQELRARQLTALGFRVYRIDNKEMIGGVLDEIQTA</sequence>
<dbReference type="GO" id="GO:0003676">
    <property type="term" value="F:nucleic acid binding"/>
    <property type="evidence" value="ECO:0007669"/>
    <property type="project" value="InterPro"/>
</dbReference>
<reference evidence="5 6" key="1">
    <citation type="submission" date="2016-11" db="EMBL/GenBank/DDBJ databases">
        <authorList>
            <person name="Varghese N."/>
            <person name="Submissions S."/>
        </authorList>
    </citation>
    <scope>NUCLEOTIDE SEQUENCE [LARGE SCALE GENOMIC DNA]</scope>
    <source>
        <strain evidence="5 6">DSM 15287</strain>
    </source>
</reference>
<dbReference type="InterPro" id="IPR014883">
    <property type="entry name" value="VRR_NUC"/>
</dbReference>
<protein>
    <recommendedName>
        <fullName evidence="4">VRR-NUC domain-containing protein</fullName>
    </recommendedName>
</protein>
<dbReference type="Proteomes" id="UP000322917">
    <property type="component" value="Unassembled WGS sequence"/>
</dbReference>
<evidence type="ECO:0000313" key="5">
    <source>
        <dbReference type="EMBL" id="SHJ11906.1"/>
    </source>
</evidence>
<keyword evidence="3" id="KW-0378">Hydrolase</keyword>
<dbReference type="EMBL" id="FQZD01000012">
    <property type="protein sequence ID" value="SHJ11906.1"/>
    <property type="molecule type" value="Genomic_DNA"/>
</dbReference>
<evidence type="ECO:0000313" key="6">
    <source>
        <dbReference type="Proteomes" id="UP000322917"/>
    </source>
</evidence>
<evidence type="ECO:0000256" key="2">
    <source>
        <dbReference type="ARBA" id="ARBA00022722"/>
    </source>
</evidence>
<dbReference type="Gene3D" id="3.40.1350.10">
    <property type="match status" value="1"/>
</dbReference>
<comment type="cofactor">
    <cofactor evidence="1">
        <name>Mg(2+)</name>
        <dbReference type="ChEBI" id="CHEBI:18420"/>
    </cofactor>
</comment>
<feature type="domain" description="VRR-NUC" evidence="4">
    <location>
        <begin position="8"/>
        <end position="88"/>
    </location>
</feature>
<evidence type="ECO:0000256" key="3">
    <source>
        <dbReference type="ARBA" id="ARBA00022801"/>
    </source>
</evidence>
<accession>A0A1M6GPU2</accession>
<proteinExistence type="predicted"/>
<dbReference type="AlphaFoldDB" id="A0A1M6GPU2"/>
<gene>
    <name evidence="5" type="ORF">SAMN02745170_01776</name>
</gene>
<keyword evidence="2" id="KW-0540">Nuclease</keyword>
<dbReference type="InterPro" id="IPR011856">
    <property type="entry name" value="tRNA_endonuc-like_dom_sf"/>
</dbReference>
<dbReference type="RefSeq" id="WP_188128257.1">
    <property type="nucleotide sequence ID" value="NZ_FQZD01000012.1"/>
</dbReference>
<dbReference type="GO" id="GO:0004518">
    <property type="term" value="F:nuclease activity"/>
    <property type="evidence" value="ECO:0007669"/>
    <property type="project" value="UniProtKB-KW"/>
</dbReference>